<protein>
    <submittedName>
        <fullName evidence="1">Uncharacterized protein</fullName>
    </submittedName>
</protein>
<accession>A0A0E9Q3D5</accession>
<proteinExistence type="predicted"/>
<sequence length="39" mass="4215">MGSHNSARTYPTISAIESKQENCSENGYPDTGISKCCMC</sequence>
<evidence type="ECO:0000313" key="1">
    <source>
        <dbReference type="EMBL" id="JAH11396.1"/>
    </source>
</evidence>
<name>A0A0E9Q3D5_ANGAN</name>
<dbReference type="EMBL" id="GBXM01097181">
    <property type="protein sequence ID" value="JAH11396.1"/>
    <property type="molecule type" value="Transcribed_RNA"/>
</dbReference>
<dbReference type="AlphaFoldDB" id="A0A0E9Q3D5"/>
<reference evidence="1" key="1">
    <citation type="submission" date="2014-11" db="EMBL/GenBank/DDBJ databases">
        <authorList>
            <person name="Amaro Gonzalez C."/>
        </authorList>
    </citation>
    <scope>NUCLEOTIDE SEQUENCE</scope>
</reference>
<organism evidence="1">
    <name type="scientific">Anguilla anguilla</name>
    <name type="common">European freshwater eel</name>
    <name type="synonym">Muraena anguilla</name>
    <dbReference type="NCBI Taxonomy" id="7936"/>
    <lineage>
        <taxon>Eukaryota</taxon>
        <taxon>Metazoa</taxon>
        <taxon>Chordata</taxon>
        <taxon>Craniata</taxon>
        <taxon>Vertebrata</taxon>
        <taxon>Euteleostomi</taxon>
        <taxon>Actinopterygii</taxon>
        <taxon>Neopterygii</taxon>
        <taxon>Teleostei</taxon>
        <taxon>Anguilliformes</taxon>
        <taxon>Anguillidae</taxon>
        <taxon>Anguilla</taxon>
    </lineage>
</organism>
<reference evidence="1" key="2">
    <citation type="journal article" date="2015" name="Fish Shellfish Immunol.">
        <title>Early steps in the European eel (Anguilla anguilla)-Vibrio vulnificus interaction in the gills: Role of the RtxA13 toxin.</title>
        <authorList>
            <person name="Callol A."/>
            <person name="Pajuelo D."/>
            <person name="Ebbesson L."/>
            <person name="Teles M."/>
            <person name="MacKenzie S."/>
            <person name="Amaro C."/>
        </authorList>
    </citation>
    <scope>NUCLEOTIDE SEQUENCE</scope>
</reference>